<evidence type="ECO:0000256" key="6">
    <source>
        <dbReference type="ARBA" id="ARBA00023027"/>
    </source>
</evidence>
<comment type="cofactor">
    <cofactor evidence="8">
        <name>FMN</name>
        <dbReference type="ChEBI" id="CHEBI:58210"/>
    </cofactor>
    <text evidence="8">Binds 1 FMN per subunit.</text>
</comment>
<evidence type="ECO:0000256" key="8">
    <source>
        <dbReference type="PIRSR" id="PIRSR000232-1"/>
    </source>
</evidence>
<dbReference type="CDD" id="cd02135">
    <property type="entry name" value="YdjA-like"/>
    <property type="match status" value="1"/>
</dbReference>
<dbReference type="InterPro" id="IPR052530">
    <property type="entry name" value="NAD(P)H_nitroreductase"/>
</dbReference>
<evidence type="ECO:0000313" key="10">
    <source>
        <dbReference type="EMBL" id="TVT41831.1"/>
    </source>
</evidence>
<dbReference type="InterPro" id="IPR000415">
    <property type="entry name" value="Nitroreductase-like"/>
</dbReference>
<evidence type="ECO:0000259" key="9">
    <source>
        <dbReference type="Pfam" id="PF00881"/>
    </source>
</evidence>
<dbReference type="EC" id="1.-.-.-" evidence="7"/>
<dbReference type="Proteomes" id="UP000317624">
    <property type="component" value="Unassembled WGS sequence"/>
</dbReference>
<accession>A0A558BZA7</accession>
<name>A0A558BZA7_9BACT</name>
<dbReference type="Pfam" id="PF00881">
    <property type="entry name" value="Nitroreductase"/>
    <property type="match status" value="1"/>
</dbReference>
<feature type="domain" description="Nitroreductase" evidence="9">
    <location>
        <begin position="12"/>
        <end position="172"/>
    </location>
</feature>
<evidence type="ECO:0000256" key="2">
    <source>
        <dbReference type="ARBA" id="ARBA00022630"/>
    </source>
</evidence>
<reference evidence="10 11" key="1">
    <citation type="submission" date="2019-07" db="EMBL/GenBank/DDBJ databases">
        <title>Hymenobacter sp. straun FUR1 Genome sequencing and assembly.</title>
        <authorList>
            <person name="Chhetri G."/>
        </authorList>
    </citation>
    <scope>NUCLEOTIDE SEQUENCE [LARGE SCALE GENOMIC DNA]</scope>
    <source>
        <strain evidence="10 11">Fur1</strain>
    </source>
</reference>
<evidence type="ECO:0000313" key="11">
    <source>
        <dbReference type="Proteomes" id="UP000317624"/>
    </source>
</evidence>
<keyword evidence="3 7" id="KW-0288">FMN</keyword>
<keyword evidence="4 7" id="KW-0521">NADP</keyword>
<feature type="binding site" description="in other chain" evidence="8">
    <location>
        <begin position="15"/>
        <end position="17"/>
    </location>
    <ligand>
        <name>FMN</name>
        <dbReference type="ChEBI" id="CHEBI:58210"/>
        <note>ligand shared between dimeric partners</note>
    </ligand>
</feature>
<dbReference type="EMBL" id="VMRJ01000002">
    <property type="protein sequence ID" value="TVT41831.1"/>
    <property type="molecule type" value="Genomic_DNA"/>
</dbReference>
<keyword evidence="2 7" id="KW-0285">Flavoprotein</keyword>
<dbReference type="PIRSF" id="PIRSF000232">
    <property type="entry name" value="YdjA"/>
    <property type="match status" value="1"/>
</dbReference>
<dbReference type="GO" id="GO:0016491">
    <property type="term" value="F:oxidoreductase activity"/>
    <property type="evidence" value="ECO:0007669"/>
    <property type="project" value="UniProtKB-UniRule"/>
</dbReference>
<evidence type="ECO:0000256" key="5">
    <source>
        <dbReference type="ARBA" id="ARBA00023002"/>
    </source>
</evidence>
<evidence type="ECO:0000256" key="7">
    <source>
        <dbReference type="PIRNR" id="PIRNR000232"/>
    </source>
</evidence>
<dbReference type="AlphaFoldDB" id="A0A558BZA7"/>
<dbReference type="PANTHER" id="PTHR43821">
    <property type="entry name" value="NAD(P)H NITROREDUCTASE YDJA-RELATED"/>
    <property type="match status" value="1"/>
</dbReference>
<comment type="similarity">
    <text evidence="1 7">Belongs to the nitroreductase family.</text>
</comment>
<organism evidence="10 11">
    <name type="scientific">Hymenobacter setariae</name>
    <dbReference type="NCBI Taxonomy" id="2594794"/>
    <lineage>
        <taxon>Bacteria</taxon>
        <taxon>Pseudomonadati</taxon>
        <taxon>Bacteroidota</taxon>
        <taxon>Cytophagia</taxon>
        <taxon>Cytophagales</taxon>
        <taxon>Hymenobacteraceae</taxon>
        <taxon>Hymenobacter</taxon>
    </lineage>
</organism>
<dbReference type="PANTHER" id="PTHR43821:SF1">
    <property type="entry name" value="NAD(P)H NITROREDUCTASE YDJA-RELATED"/>
    <property type="match status" value="1"/>
</dbReference>
<keyword evidence="11" id="KW-1185">Reference proteome</keyword>
<gene>
    <name evidence="10" type="ORF">FNT36_10435</name>
</gene>
<dbReference type="OrthoDB" id="9773807at2"/>
<keyword evidence="5 7" id="KW-0560">Oxidoreductase</keyword>
<comment type="caution">
    <text evidence="10">The sequence shown here is derived from an EMBL/GenBank/DDBJ whole genome shotgun (WGS) entry which is preliminary data.</text>
</comment>
<dbReference type="RefSeq" id="WP_144847187.1">
    <property type="nucleotide sequence ID" value="NZ_VMRJ01000002.1"/>
</dbReference>
<dbReference type="SUPFAM" id="SSF55469">
    <property type="entry name" value="FMN-dependent nitroreductase-like"/>
    <property type="match status" value="1"/>
</dbReference>
<protein>
    <recommendedName>
        <fullName evidence="7">Putative NAD(P)H nitroreductase</fullName>
        <ecNumber evidence="7">1.-.-.-</ecNumber>
    </recommendedName>
</protein>
<feature type="binding site" evidence="8">
    <location>
        <position position="47"/>
    </location>
    <ligand>
        <name>FMN</name>
        <dbReference type="ChEBI" id="CHEBI:58210"/>
        <note>ligand shared between dimeric partners</note>
    </ligand>
</feature>
<evidence type="ECO:0000256" key="4">
    <source>
        <dbReference type="ARBA" id="ARBA00022857"/>
    </source>
</evidence>
<sequence length="193" mass="21396">MSFDPNQLNDLIRTRRSVFVAQFEPGKIIPDDIIWQLLENANWAPSHKRTESWRFTVFTGTGLQKLADFQAALYKETAGPKFSDGKYEKLRESPGHCSHVIAIGMKRVDQGLPEIEEIEAVACAVQNLALSAHAYGLGGFWSTGGITYTDEAKAFFGLGPEDKLLGFFNLGYPRTTAPDGKRSPITEKVSWVA</sequence>
<dbReference type="InterPro" id="IPR026021">
    <property type="entry name" value="YdjA-like"/>
</dbReference>
<evidence type="ECO:0000256" key="1">
    <source>
        <dbReference type="ARBA" id="ARBA00007118"/>
    </source>
</evidence>
<proteinExistence type="inferred from homology"/>
<feature type="binding site" description="in other chain" evidence="8">
    <location>
        <begin position="141"/>
        <end position="143"/>
    </location>
    <ligand>
        <name>FMN</name>
        <dbReference type="ChEBI" id="CHEBI:58210"/>
        <note>ligand shared between dimeric partners</note>
    </ligand>
</feature>
<dbReference type="InterPro" id="IPR029479">
    <property type="entry name" value="Nitroreductase"/>
</dbReference>
<dbReference type="Gene3D" id="3.40.109.10">
    <property type="entry name" value="NADH Oxidase"/>
    <property type="match status" value="1"/>
</dbReference>
<keyword evidence="6 7" id="KW-0520">NAD</keyword>
<evidence type="ECO:0000256" key="3">
    <source>
        <dbReference type="ARBA" id="ARBA00022643"/>
    </source>
</evidence>